<evidence type="ECO:0000259" key="2">
    <source>
        <dbReference type="Pfam" id="PF07238"/>
    </source>
</evidence>
<dbReference type="EMBL" id="CP000471">
    <property type="protein sequence ID" value="ABK42623.1"/>
    <property type="molecule type" value="Genomic_DNA"/>
</dbReference>
<dbReference type="Proteomes" id="UP000002586">
    <property type="component" value="Chromosome"/>
</dbReference>
<reference evidence="3 4" key="2">
    <citation type="journal article" date="2012" name="Int. J. Syst. Evol. Microbiol.">
        <title>Magnetococcus marinus gen. nov., sp. nov., a marine, magnetotactic bacterium that represents a novel lineage (Magnetococcaceae fam. nov.; Magnetococcales ord. nov.) at the base of the Alphaproteobacteria.</title>
        <authorList>
            <person name="Bazylinski D.A."/>
            <person name="Williams T.J."/>
            <person name="Lefevre C.T."/>
            <person name="Berg R.J."/>
            <person name="Zhang C.L."/>
            <person name="Bowser S.S."/>
            <person name="Dean A.J."/>
            <person name="Beveridge T.J."/>
        </authorList>
    </citation>
    <scope>NUCLEOTIDE SEQUENCE [LARGE SCALE GENOMIC DNA]</scope>
    <source>
        <strain evidence="4">ATCC BAA-1437 / JCM 17883 / MC-1</strain>
    </source>
</reference>
<dbReference type="KEGG" id="mgm:Mmc1_0094"/>
<evidence type="ECO:0000313" key="4">
    <source>
        <dbReference type="Proteomes" id="UP000002586"/>
    </source>
</evidence>
<name>A0L3T0_MAGMM</name>
<gene>
    <name evidence="3" type="ordered locus">Mmc1_0094</name>
</gene>
<dbReference type="Gene3D" id="2.40.10.220">
    <property type="entry name" value="predicted glycosyltransferase like domains"/>
    <property type="match status" value="1"/>
</dbReference>
<dbReference type="OrthoDB" id="1951449at2"/>
<feature type="region of interest" description="Disordered" evidence="1">
    <location>
        <begin position="159"/>
        <end position="207"/>
    </location>
</feature>
<dbReference type="AlphaFoldDB" id="A0L3T0"/>
<accession>A0L3T0</accession>
<protein>
    <recommendedName>
        <fullName evidence="2">PilZ domain-containing protein</fullName>
    </recommendedName>
</protein>
<reference evidence="4" key="1">
    <citation type="journal article" date="2009" name="Appl. Environ. Microbiol.">
        <title>Complete genome sequence of the chemolithoautotrophic marine magnetotactic coccus strain MC-1.</title>
        <authorList>
            <person name="Schubbe S."/>
            <person name="Williams T.J."/>
            <person name="Xie G."/>
            <person name="Kiss H.E."/>
            <person name="Brettin T.S."/>
            <person name="Martinez D."/>
            <person name="Ross C.A."/>
            <person name="Schuler D."/>
            <person name="Cox B.L."/>
            <person name="Nealson K.H."/>
            <person name="Bazylinski D.A."/>
        </authorList>
    </citation>
    <scope>NUCLEOTIDE SEQUENCE [LARGE SCALE GENOMIC DNA]</scope>
    <source>
        <strain evidence="4">ATCC BAA-1437 / JCM 17883 / MC-1</strain>
    </source>
</reference>
<dbReference type="InterPro" id="IPR009875">
    <property type="entry name" value="PilZ_domain"/>
</dbReference>
<keyword evidence="4" id="KW-1185">Reference proteome</keyword>
<sequence length="533" mass="60374">MNQRNHFRLHDPSIPTYVRRLIPSKRATTLKRGEGGALEGKWQKVTLWDLSAGGYSFVFPEESLRPGDKMEVRIAIAQVEEVPPMQMRSMIVGGRNHDKFGAYRYFCKFDSMRPNEAETLARHIQNRQRLQLMEESQKNWEEDAEWEAQANAWDEQALTPEGTDDQQTDENAKPKKKRAFRFGQALPTVAMEKTEDAPAQPPPKKDRAFDRVDEVIPFVWRKITPAEYAEAETLFQAGQPLPQAFKSGYQPINVDPLKRCWAVIQVQSPGAAMNLQKLWQRIDSLCAQVSANKKVNLFVPLRDQLVKTTNLLVNHNMVSAAQTETLDRIETILADVVSDHGRATAESRKQRRELVKRVRDDVRNLKRSGTSQSDGIPELFERLTDVIDKINIFGYDHVFGHAPQDLNLSGGGIAFVEEASKSASQSLLKRSDKEEGGSEIVSLKRGDCVVVRVGLHADPWRWVFAYGKIVMVKSLSRRASAQMDKDGGILPPRRVAVEFTLIGKEDVQALIAATHSKQLDERRKAYAEDDQIY</sequence>
<feature type="domain" description="PilZ" evidence="2">
    <location>
        <begin position="22"/>
        <end position="124"/>
    </location>
</feature>
<dbReference type="RefSeq" id="WP_011711796.1">
    <property type="nucleotide sequence ID" value="NC_008576.1"/>
</dbReference>
<dbReference type="HOGENOM" id="CLU_510740_0_0_5"/>
<evidence type="ECO:0000256" key="1">
    <source>
        <dbReference type="SAM" id="MobiDB-lite"/>
    </source>
</evidence>
<dbReference type="GO" id="GO:0035438">
    <property type="term" value="F:cyclic-di-GMP binding"/>
    <property type="evidence" value="ECO:0007669"/>
    <property type="project" value="InterPro"/>
</dbReference>
<evidence type="ECO:0000313" key="3">
    <source>
        <dbReference type="EMBL" id="ABK42623.1"/>
    </source>
</evidence>
<dbReference type="Pfam" id="PF07238">
    <property type="entry name" value="PilZ"/>
    <property type="match status" value="1"/>
</dbReference>
<proteinExistence type="predicted"/>
<organism evidence="3 4">
    <name type="scientific">Magnetococcus marinus (strain ATCC BAA-1437 / JCM 17883 / MC-1)</name>
    <dbReference type="NCBI Taxonomy" id="156889"/>
    <lineage>
        <taxon>Bacteria</taxon>
        <taxon>Pseudomonadati</taxon>
        <taxon>Pseudomonadota</taxon>
        <taxon>Magnetococcia</taxon>
        <taxon>Magnetococcales</taxon>
        <taxon>Magnetococcaceae</taxon>
        <taxon>Magnetococcus</taxon>
    </lineage>
</organism>